<feature type="domain" description="PPIase cyclophilin-type" evidence="6">
    <location>
        <begin position="11"/>
        <end position="168"/>
    </location>
</feature>
<evidence type="ECO:0000256" key="3">
    <source>
        <dbReference type="ARBA" id="ARBA00023110"/>
    </source>
</evidence>
<dbReference type="AlphaFoldDB" id="A0A0M4D1K9"/>
<dbReference type="STRING" id="1603606.DSOUD_2200"/>
<dbReference type="SUPFAM" id="SSF50891">
    <property type="entry name" value="Cyclophilin-like"/>
    <property type="match status" value="1"/>
</dbReference>
<dbReference type="PANTHER" id="PTHR43246">
    <property type="entry name" value="PEPTIDYL-PROLYL CIS-TRANS ISOMERASE CYP38, CHLOROPLASTIC"/>
    <property type="match status" value="1"/>
</dbReference>
<gene>
    <name evidence="7" type="ORF">DSOUD_2200</name>
</gene>
<evidence type="ECO:0000256" key="1">
    <source>
        <dbReference type="ARBA" id="ARBA00002388"/>
    </source>
</evidence>
<sequence length="170" mass="18030">MSASNPLVQMETSLGEIILELDIAKAPLSVANFIAYARAGHYEGTIFHRVIKGFMIQGGGMTAEMEEKPSGTPIKNEAGNGLKNKTGTLAMARTSEVDSATCQFFINTADNKSLDHGGSRPEVYGYAVFGKVVDGMDVVYAIEMKATTTVAGHADVPVEPVVITAMTVLD</sequence>
<evidence type="ECO:0000256" key="4">
    <source>
        <dbReference type="ARBA" id="ARBA00023235"/>
    </source>
</evidence>
<dbReference type="InterPro" id="IPR002130">
    <property type="entry name" value="Cyclophilin-type_PPIase_dom"/>
</dbReference>
<evidence type="ECO:0000256" key="5">
    <source>
        <dbReference type="RuleBase" id="RU363019"/>
    </source>
</evidence>
<dbReference type="Gene3D" id="2.40.100.10">
    <property type="entry name" value="Cyclophilin-like"/>
    <property type="match status" value="1"/>
</dbReference>
<dbReference type="InterPro" id="IPR044665">
    <property type="entry name" value="E_coli_cyclophilin_A-like"/>
</dbReference>
<dbReference type="InterPro" id="IPR029000">
    <property type="entry name" value="Cyclophilin-like_dom_sf"/>
</dbReference>
<dbReference type="KEGG" id="des:DSOUD_2200"/>
<dbReference type="OrthoDB" id="9807797at2"/>
<dbReference type="InterPro" id="IPR024936">
    <property type="entry name" value="Cyclophilin-type_PPIase"/>
</dbReference>
<dbReference type="GO" id="GO:0003755">
    <property type="term" value="F:peptidyl-prolyl cis-trans isomerase activity"/>
    <property type="evidence" value="ECO:0007669"/>
    <property type="project" value="UniProtKB-UniRule"/>
</dbReference>
<evidence type="ECO:0000313" key="7">
    <source>
        <dbReference type="EMBL" id="ALC16965.1"/>
    </source>
</evidence>
<dbReference type="PIRSF" id="PIRSF001467">
    <property type="entry name" value="Peptidylpro_ismrse"/>
    <property type="match status" value="1"/>
</dbReference>
<protein>
    <recommendedName>
        <fullName evidence="5">Peptidyl-prolyl cis-trans isomerase</fullName>
        <shortName evidence="5">PPIase</shortName>
        <ecNumber evidence="5">5.2.1.8</ecNumber>
    </recommendedName>
</protein>
<organism evidence="7 8">
    <name type="scientific">Desulfuromonas soudanensis</name>
    <dbReference type="NCBI Taxonomy" id="1603606"/>
    <lineage>
        <taxon>Bacteria</taxon>
        <taxon>Pseudomonadati</taxon>
        <taxon>Thermodesulfobacteriota</taxon>
        <taxon>Desulfuromonadia</taxon>
        <taxon>Desulfuromonadales</taxon>
        <taxon>Desulfuromonadaceae</taxon>
        <taxon>Desulfuromonas</taxon>
    </lineage>
</organism>
<dbReference type="PROSITE" id="PS50072">
    <property type="entry name" value="CSA_PPIASE_2"/>
    <property type="match status" value="1"/>
</dbReference>
<proteinExistence type="inferred from homology"/>
<name>A0A0M4D1K9_9BACT</name>
<dbReference type="RefSeq" id="WP_053551013.1">
    <property type="nucleotide sequence ID" value="NZ_CP010802.1"/>
</dbReference>
<dbReference type="PATRIC" id="fig|1603606.3.peg.2375"/>
<dbReference type="Pfam" id="PF00160">
    <property type="entry name" value="Pro_isomerase"/>
    <property type="match status" value="1"/>
</dbReference>
<keyword evidence="3 5" id="KW-0697">Rotamase</keyword>
<accession>A0A0M4D1K9</accession>
<dbReference type="InterPro" id="IPR020892">
    <property type="entry name" value="Cyclophilin-type_PPIase_CS"/>
</dbReference>
<comment type="catalytic activity">
    <reaction evidence="5">
        <text>[protein]-peptidylproline (omega=180) = [protein]-peptidylproline (omega=0)</text>
        <dbReference type="Rhea" id="RHEA:16237"/>
        <dbReference type="Rhea" id="RHEA-COMP:10747"/>
        <dbReference type="Rhea" id="RHEA-COMP:10748"/>
        <dbReference type="ChEBI" id="CHEBI:83833"/>
        <dbReference type="ChEBI" id="CHEBI:83834"/>
        <dbReference type="EC" id="5.2.1.8"/>
    </reaction>
</comment>
<dbReference type="CDD" id="cd01920">
    <property type="entry name" value="cyclophilin_EcCYP_like"/>
    <property type="match status" value="1"/>
</dbReference>
<evidence type="ECO:0000313" key="8">
    <source>
        <dbReference type="Proteomes" id="UP000057158"/>
    </source>
</evidence>
<dbReference type="EMBL" id="CP010802">
    <property type="protein sequence ID" value="ALC16965.1"/>
    <property type="molecule type" value="Genomic_DNA"/>
</dbReference>
<evidence type="ECO:0000259" key="6">
    <source>
        <dbReference type="PROSITE" id="PS50072"/>
    </source>
</evidence>
<dbReference type="EC" id="5.2.1.8" evidence="5"/>
<reference evidence="7 8" key="1">
    <citation type="submission" date="2015-07" db="EMBL/GenBank/DDBJ databases">
        <title>Isolation and Genomic Characterization of a Novel Halophilic Metal-Reducing Deltaproteobacterium from the Deep Subsurface.</title>
        <authorList>
            <person name="Badalamenti J.P."/>
            <person name="Summers Z.M."/>
            <person name="Gralnick J.A."/>
            <person name="Bond D.R."/>
        </authorList>
    </citation>
    <scope>NUCLEOTIDE SEQUENCE [LARGE SCALE GENOMIC DNA]</scope>
    <source>
        <strain evidence="7 8">WTL</strain>
    </source>
</reference>
<comment type="similarity">
    <text evidence="2 5">Belongs to the cyclophilin-type PPIase family.</text>
</comment>
<keyword evidence="4 5" id="KW-0413">Isomerase</keyword>
<comment type="function">
    <text evidence="1 5">PPIases accelerate the folding of proteins. It catalyzes the cis-trans isomerization of proline imidic peptide bonds in oligopeptides.</text>
</comment>
<dbReference type="Proteomes" id="UP000057158">
    <property type="component" value="Chromosome"/>
</dbReference>
<keyword evidence="8" id="KW-1185">Reference proteome</keyword>
<dbReference type="GO" id="GO:0006457">
    <property type="term" value="P:protein folding"/>
    <property type="evidence" value="ECO:0007669"/>
    <property type="project" value="InterPro"/>
</dbReference>
<dbReference type="PRINTS" id="PR00153">
    <property type="entry name" value="CSAPPISMRASE"/>
</dbReference>
<dbReference type="PROSITE" id="PS00170">
    <property type="entry name" value="CSA_PPIASE_1"/>
    <property type="match status" value="1"/>
</dbReference>
<evidence type="ECO:0000256" key="2">
    <source>
        <dbReference type="ARBA" id="ARBA00007365"/>
    </source>
</evidence>